<dbReference type="PATRIC" id="fig|1126833.4.peg.1876"/>
<evidence type="ECO:0000313" key="3">
    <source>
        <dbReference type="Proteomes" id="UP000032633"/>
    </source>
</evidence>
<accession>A0A0D5NHN7</accession>
<protein>
    <submittedName>
        <fullName evidence="2">Uncharacterized protein</fullName>
    </submittedName>
</protein>
<evidence type="ECO:0000256" key="1">
    <source>
        <dbReference type="SAM" id="MobiDB-lite"/>
    </source>
</evidence>
<evidence type="ECO:0000313" key="2">
    <source>
        <dbReference type="EMBL" id="AJY74610.1"/>
    </source>
</evidence>
<dbReference type="Proteomes" id="UP000032633">
    <property type="component" value="Chromosome"/>
</dbReference>
<feature type="region of interest" description="Disordered" evidence="1">
    <location>
        <begin position="36"/>
        <end position="72"/>
    </location>
</feature>
<reference evidence="2 3" key="1">
    <citation type="journal article" date="2015" name="J. Biotechnol.">
        <title>Complete genome sequence of Paenibacillus beijingensis 7188(T) (=DSM 24997(T)), a novel rhizobacterium from jujube garden soil.</title>
        <authorList>
            <person name="Kwak Y."/>
            <person name="Shin J.H."/>
        </authorList>
    </citation>
    <scope>NUCLEOTIDE SEQUENCE [LARGE SCALE GENOMIC DNA]</scope>
    <source>
        <strain evidence="2 3">DSM 24997</strain>
    </source>
</reference>
<dbReference type="EMBL" id="CP011058">
    <property type="protein sequence ID" value="AJY74610.1"/>
    <property type="molecule type" value="Genomic_DNA"/>
</dbReference>
<feature type="compositionally biased region" description="Basic residues" evidence="1">
    <location>
        <begin position="36"/>
        <end position="65"/>
    </location>
</feature>
<gene>
    <name evidence="2" type="ORF">VN24_08505</name>
</gene>
<dbReference type="AlphaFoldDB" id="A0A0D5NHN7"/>
<dbReference type="HOGENOM" id="CLU_2718475_0_0_9"/>
<sequence>MIIAKDKRKGRLLSLSPLSSDAHRFVTLLKDKSKRLKDKSKRLKDKSKRLKDKSKMLKTKKKATRRSLSLLI</sequence>
<reference evidence="3" key="2">
    <citation type="submission" date="2015-03" db="EMBL/GenBank/DDBJ databases">
        <title>Genome sequence of Paenibacillus beijingensis strain DSM 24997T.</title>
        <authorList>
            <person name="Kwak Y."/>
            <person name="Shin J.-H."/>
        </authorList>
    </citation>
    <scope>NUCLEOTIDE SEQUENCE [LARGE SCALE GENOMIC DNA]</scope>
    <source>
        <strain evidence="3">DSM 24997</strain>
    </source>
</reference>
<keyword evidence="3" id="KW-1185">Reference proteome</keyword>
<dbReference type="KEGG" id="pbj:VN24_08505"/>
<dbReference type="STRING" id="1126833.VN24_08505"/>
<proteinExistence type="predicted"/>
<name>A0A0D5NHN7_9BACL</name>
<organism evidence="2 3">
    <name type="scientific">Paenibacillus beijingensis</name>
    <dbReference type="NCBI Taxonomy" id="1126833"/>
    <lineage>
        <taxon>Bacteria</taxon>
        <taxon>Bacillati</taxon>
        <taxon>Bacillota</taxon>
        <taxon>Bacilli</taxon>
        <taxon>Bacillales</taxon>
        <taxon>Paenibacillaceae</taxon>
        <taxon>Paenibacillus</taxon>
    </lineage>
</organism>